<sequence length="819" mass="96409">MISKNFEFIKEVDPQENKIYNLYLDIQEKISENNWPFRRNCGIAIEGLTKMVFNKPLDTFFDLNDALEEIREKYWIKRNTGLPPVIYNSFKTLQQQRNSESHYSNGLYTENKQTLLQKINLIKQLFNVSAFIINEFVDRFDYNVVDINSFNEDDYIDNQITSFKTILNEEQKINQKENINQDDKLILIDKTSIADIILTEKVCFYIPSYQRKYSWTTEFCEDLIDNIYENQATNESQFFGSIAITINDLENDYKSFRLIDGQQRITTSLIIFRAIRDLITDKRSIEQVPEEINKIYGINISNKIINASGNSKEEAALKKLIKYEKSAYTFNKEFLEYKHTNLWKNYCTIYSKLQKIMELNSVEEIIGFCSYYANKYVLSCIDFKKTLDQEMEIFENLNSKGMELSIMDLCKNALFLKINTKVFEQNEEEIVKIFNKNLNIFESDKKELIEKKDDQKRELEESFIYTYLIHKLRSDKHQQKDRRRMLKLFTDTLDGENWNIDDFRKKVENIGKYFSLFLEIKLKNYKDKRSSLYEFKNELDVFDKSALISLLFYISDIFEIGYDTNSKKISYNSAEIEKIKKIFLEIEKWSFGVVQFRGGQSSVGTTLGLEKYIDSIKTRSSYYDELDKYIGKWLAGKAGGADGNDKNIPKINPDSKTPTSDEFISSLKSKNVKTPVKETFLKRIEEYAFNQGNNRKRIEFDQPTIEHIIPKTLSNEWKEYLKQNSNDDYTTEQIVDAAKSKQDMIGNLLIFDKVDNIKASNKLFKDKKEWYKRSNSMSAGLEIKNGICLTNIDIFSFKESEERTEALATLLAKTIYNYE</sequence>
<evidence type="ECO:0000313" key="4">
    <source>
        <dbReference type="EMBL" id="AVP49099.1"/>
    </source>
</evidence>
<dbReference type="InterPro" id="IPR004919">
    <property type="entry name" value="GmrSD_N"/>
</dbReference>
<feature type="compositionally biased region" description="Polar residues" evidence="1">
    <location>
        <begin position="654"/>
        <end position="663"/>
    </location>
</feature>
<evidence type="ECO:0000256" key="1">
    <source>
        <dbReference type="SAM" id="MobiDB-lite"/>
    </source>
</evidence>
<gene>
    <name evidence="4" type="ORF">C5T88_00670</name>
</gene>
<dbReference type="Pfam" id="PF03235">
    <property type="entry name" value="GmrSD_N"/>
    <property type="match status" value="1"/>
</dbReference>
<evidence type="ECO:0000313" key="5">
    <source>
        <dbReference type="Proteomes" id="UP000239250"/>
    </source>
</evidence>
<dbReference type="InterPro" id="IPR011089">
    <property type="entry name" value="GmrSD_C"/>
</dbReference>
<evidence type="ECO:0008006" key="6">
    <source>
        <dbReference type="Google" id="ProtNLM"/>
    </source>
</evidence>
<feature type="region of interest" description="Disordered" evidence="1">
    <location>
        <begin position="644"/>
        <end position="663"/>
    </location>
</feature>
<protein>
    <recommendedName>
        <fullName evidence="6">DUF262 domain-containing protein</fullName>
    </recommendedName>
</protein>
<dbReference type="EMBL" id="CP027019">
    <property type="protein sequence ID" value="AVP49099.1"/>
    <property type="molecule type" value="Genomic_DNA"/>
</dbReference>
<dbReference type="Pfam" id="PF07510">
    <property type="entry name" value="GmrSD_C"/>
    <property type="match status" value="1"/>
</dbReference>
<reference evidence="5" key="1">
    <citation type="submission" date="2018-02" db="EMBL/GenBank/DDBJ databases">
        <title>Firefly genomes illuminate parallel origins of bioluminescence in beetles.</title>
        <authorList>
            <person name="Fallon T.R."/>
            <person name="Lower S.E.S."/>
            <person name="Behringer M."/>
            <person name="Weng J.-K."/>
        </authorList>
    </citation>
    <scope>NUCLEOTIDE SEQUENCE [LARGE SCALE GENOMIC DNA]</scope>
</reference>
<organism evidence="4 5">
    <name type="scientific">Williamsoniiplasma luminosum</name>
    <dbReference type="NCBI Taxonomy" id="214888"/>
    <lineage>
        <taxon>Bacteria</taxon>
        <taxon>Bacillati</taxon>
        <taxon>Mycoplasmatota</taxon>
        <taxon>Mollicutes</taxon>
        <taxon>Entomoplasmatales</taxon>
        <taxon>Williamsoniiplasma</taxon>
    </lineage>
</organism>
<dbReference type="RefSeq" id="WP_303662443.1">
    <property type="nucleotide sequence ID" value="NZ_CP027019.1"/>
</dbReference>
<accession>A0A2S0NJB0</accession>
<feature type="domain" description="GmrSD restriction endonucleases C-terminal" evidence="3">
    <location>
        <begin position="658"/>
        <end position="809"/>
    </location>
</feature>
<dbReference type="PANTHER" id="PTHR35149:SF1">
    <property type="entry name" value="DUF5655 DOMAIN-CONTAINING PROTEIN"/>
    <property type="match status" value="1"/>
</dbReference>
<evidence type="ECO:0000259" key="2">
    <source>
        <dbReference type="Pfam" id="PF03235"/>
    </source>
</evidence>
<dbReference type="Proteomes" id="UP000239250">
    <property type="component" value="Chromosome"/>
</dbReference>
<proteinExistence type="predicted"/>
<dbReference type="AlphaFoldDB" id="A0A2S0NJB0"/>
<name>A0A2S0NJB0_9MOLU</name>
<dbReference type="PANTHER" id="PTHR35149">
    <property type="entry name" value="SLL5132 PROTEIN"/>
    <property type="match status" value="1"/>
</dbReference>
<feature type="domain" description="GmrSD restriction endonucleases N-terminal" evidence="2">
    <location>
        <begin position="202"/>
        <end position="415"/>
    </location>
</feature>
<evidence type="ECO:0000259" key="3">
    <source>
        <dbReference type="Pfam" id="PF07510"/>
    </source>
</evidence>